<dbReference type="KEGG" id="pden:F1C79_01720"/>
<protein>
    <submittedName>
        <fullName evidence="2">Uncharacterized protein</fullName>
    </submittedName>
</protein>
<evidence type="ECO:0000256" key="1">
    <source>
        <dbReference type="SAM" id="Phobius"/>
    </source>
</evidence>
<dbReference type="AlphaFoldDB" id="A0A9X7R2P5"/>
<keyword evidence="3" id="KW-1185">Reference proteome</keyword>
<evidence type="ECO:0000313" key="3">
    <source>
        <dbReference type="Proteomes" id="UP000326659"/>
    </source>
</evidence>
<keyword evidence="1" id="KW-0472">Membrane</keyword>
<organism evidence="2 3">
    <name type="scientific">Pseudomonas denitrificans</name>
    <dbReference type="NCBI Taxonomy" id="43306"/>
    <lineage>
        <taxon>Bacteria</taxon>
        <taxon>Pseudomonadati</taxon>
        <taxon>Pseudomonadota</taxon>
        <taxon>Gammaproteobacteria</taxon>
        <taxon>Pseudomonadales</taxon>
        <taxon>Pseudomonadaceae</taxon>
        <taxon>Halopseudomonas</taxon>
    </lineage>
</organism>
<name>A0A9X7R2P5_PSEDE</name>
<dbReference type="Proteomes" id="UP000326659">
    <property type="component" value="Chromosome"/>
</dbReference>
<dbReference type="RefSeq" id="WP_151186303.1">
    <property type="nucleotide sequence ID" value="NZ_CP043626.1"/>
</dbReference>
<gene>
    <name evidence="2" type="ORF">F1C79_01720</name>
</gene>
<keyword evidence="1" id="KW-1133">Transmembrane helix</keyword>
<dbReference type="OrthoDB" id="7031627at2"/>
<accession>A0A9X7R2P5</accession>
<keyword evidence="1" id="KW-0812">Transmembrane</keyword>
<dbReference type="EMBL" id="CP043626">
    <property type="protein sequence ID" value="QEY70478.1"/>
    <property type="molecule type" value="Genomic_DNA"/>
</dbReference>
<feature type="transmembrane region" description="Helical" evidence="1">
    <location>
        <begin position="119"/>
        <end position="143"/>
    </location>
</feature>
<proteinExistence type="predicted"/>
<evidence type="ECO:0000313" key="2">
    <source>
        <dbReference type="EMBL" id="QEY70478.1"/>
    </source>
</evidence>
<reference evidence="2 3" key="1">
    <citation type="submission" date="2019-09" db="EMBL/GenBank/DDBJ databases">
        <title>Prosopis cineraria nodule microbiome.</title>
        <authorList>
            <person name="Chaluvadi S.R."/>
            <person name="Ali R."/>
            <person name="Wang X."/>
        </authorList>
    </citation>
    <scope>NUCLEOTIDE SEQUENCE [LARGE SCALE GENOMIC DNA]</scope>
    <source>
        <strain evidence="2 3">BG1</strain>
    </source>
</reference>
<sequence length="183" mass="20520">MAMMFHKDSKDRPRLTIVTESEPKLKPRASNGFDELADLMVDLLDDLKSDLISEKGHTGDMSDITREEFNARLETQQLKVDARLKEFEGKVTEGITQMNHSLQLLEKDLTGVRGLKGTIILNSVLSVIAIVGIVIGVMAYGVANFDSGRETSVLVQEAKQQTTDTRELLEQIRKEREAHQQKP</sequence>